<accession>A0ABM4CHJ7</accession>
<evidence type="ECO:0000313" key="2">
    <source>
        <dbReference type="Proteomes" id="UP001652625"/>
    </source>
</evidence>
<feature type="transmembrane region" description="Helical" evidence="1">
    <location>
        <begin position="140"/>
        <end position="166"/>
    </location>
</feature>
<proteinExistence type="predicted"/>
<protein>
    <submittedName>
        <fullName evidence="3">Uncharacterized protein LOC124811368</fullName>
    </submittedName>
</protein>
<evidence type="ECO:0000256" key="1">
    <source>
        <dbReference type="SAM" id="Phobius"/>
    </source>
</evidence>
<keyword evidence="1" id="KW-1133">Transmembrane helix</keyword>
<dbReference type="RefSeq" id="XP_065661195.1">
    <property type="nucleotide sequence ID" value="XM_065805123.1"/>
</dbReference>
<evidence type="ECO:0000313" key="3">
    <source>
        <dbReference type="RefSeq" id="XP_065661195.1"/>
    </source>
</evidence>
<sequence length="199" mass="21998">MGFIIAAVILILITLSIAVGLAGLIIGCAGRSWLKTPFWDQGLWSLDAFGETLQRNNIFRFKNSDDTILVLIIIGAAFALMAFVCVLTICCCRKNPSRRRICSITLIILTFFTAGSGLAAVIYAEVLYKSAWSITGYRHGYAFICAWIGACACFVSLVLSCINICINPSNTHSVYNNYPKNEYKSHSEKVLQMDNLGYR</sequence>
<organism evidence="2 3">
    <name type="scientific">Hydra vulgaris</name>
    <name type="common">Hydra</name>
    <name type="synonym">Hydra attenuata</name>
    <dbReference type="NCBI Taxonomy" id="6087"/>
    <lineage>
        <taxon>Eukaryota</taxon>
        <taxon>Metazoa</taxon>
        <taxon>Cnidaria</taxon>
        <taxon>Hydrozoa</taxon>
        <taxon>Hydroidolina</taxon>
        <taxon>Anthoathecata</taxon>
        <taxon>Aplanulata</taxon>
        <taxon>Hydridae</taxon>
        <taxon>Hydra</taxon>
    </lineage>
</organism>
<dbReference type="Gene3D" id="1.20.140.150">
    <property type="match status" value="1"/>
</dbReference>
<feature type="transmembrane region" description="Helical" evidence="1">
    <location>
        <begin position="68"/>
        <end position="92"/>
    </location>
</feature>
<feature type="transmembrane region" description="Helical" evidence="1">
    <location>
        <begin position="104"/>
        <end position="128"/>
    </location>
</feature>
<keyword evidence="2" id="KW-1185">Reference proteome</keyword>
<dbReference type="GeneID" id="124811368"/>
<name>A0ABM4CHJ7_HYDVU</name>
<reference evidence="3" key="1">
    <citation type="submission" date="2025-08" db="UniProtKB">
        <authorList>
            <consortium name="RefSeq"/>
        </authorList>
    </citation>
    <scope>IDENTIFICATION</scope>
</reference>
<dbReference type="Proteomes" id="UP001652625">
    <property type="component" value="Chromosome 09"/>
</dbReference>
<keyword evidence="1" id="KW-0472">Membrane</keyword>
<keyword evidence="1" id="KW-0812">Transmembrane</keyword>
<gene>
    <name evidence="3" type="primary">LOC124811368</name>
</gene>
<feature type="transmembrane region" description="Helical" evidence="1">
    <location>
        <begin position="7"/>
        <end position="34"/>
    </location>
</feature>